<protein>
    <submittedName>
        <fullName evidence="2">Uncharacterized protein</fullName>
    </submittedName>
</protein>
<evidence type="ECO:0000256" key="1">
    <source>
        <dbReference type="SAM" id="MobiDB-lite"/>
    </source>
</evidence>
<dbReference type="AlphaFoldDB" id="A0AAW2K9M0"/>
<reference evidence="2" key="2">
    <citation type="journal article" date="2024" name="Plant">
        <title>Genomic evolution and insights into agronomic trait innovations of Sesamum species.</title>
        <authorList>
            <person name="Miao H."/>
            <person name="Wang L."/>
            <person name="Qu L."/>
            <person name="Liu H."/>
            <person name="Sun Y."/>
            <person name="Le M."/>
            <person name="Wang Q."/>
            <person name="Wei S."/>
            <person name="Zheng Y."/>
            <person name="Lin W."/>
            <person name="Duan Y."/>
            <person name="Cao H."/>
            <person name="Xiong S."/>
            <person name="Wang X."/>
            <person name="Wei L."/>
            <person name="Li C."/>
            <person name="Ma Q."/>
            <person name="Ju M."/>
            <person name="Zhao R."/>
            <person name="Li G."/>
            <person name="Mu C."/>
            <person name="Tian Q."/>
            <person name="Mei H."/>
            <person name="Zhang T."/>
            <person name="Gao T."/>
            <person name="Zhang H."/>
        </authorList>
    </citation>
    <scope>NUCLEOTIDE SEQUENCE</scope>
    <source>
        <strain evidence="2">G02</strain>
    </source>
</reference>
<organism evidence="2">
    <name type="scientific">Sesamum radiatum</name>
    <name type="common">Black benniseed</name>
    <dbReference type="NCBI Taxonomy" id="300843"/>
    <lineage>
        <taxon>Eukaryota</taxon>
        <taxon>Viridiplantae</taxon>
        <taxon>Streptophyta</taxon>
        <taxon>Embryophyta</taxon>
        <taxon>Tracheophyta</taxon>
        <taxon>Spermatophyta</taxon>
        <taxon>Magnoliopsida</taxon>
        <taxon>eudicotyledons</taxon>
        <taxon>Gunneridae</taxon>
        <taxon>Pentapetalae</taxon>
        <taxon>asterids</taxon>
        <taxon>lamiids</taxon>
        <taxon>Lamiales</taxon>
        <taxon>Pedaliaceae</taxon>
        <taxon>Sesamum</taxon>
    </lineage>
</organism>
<feature type="region of interest" description="Disordered" evidence="1">
    <location>
        <begin position="58"/>
        <end position="95"/>
    </location>
</feature>
<sequence>MYGEHSDKGMTEIESCDVDFLEEDFPSISEVKGNLELHELQDPQGSASITIEGETLNSYPVIDGDNESDPKLSGSCSMEEHNSQNPQMQRSKHGGIPRRRYEIEGESFMCASVGIDELATYEEAVTSPNVNEWITAMKEEMSTMAKNNV</sequence>
<dbReference type="EMBL" id="JACGWJ010000029">
    <property type="protein sequence ID" value="KAL0303420.1"/>
    <property type="molecule type" value="Genomic_DNA"/>
</dbReference>
<proteinExistence type="predicted"/>
<comment type="caution">
    <text evidence="2">The sequence shown here is derived from an EMBL/GenBank/DDBJ whole genome shotgun (WGS) entry which is preliminary data.</text>
</comment>
<name>A0AAW2K9M0_SESRA</name>
<evidence type="ECO:0000313" key="2">
    <source>
        <dbReference type="EMBL" id="KAL0303420.1"/>
    </source>
</evidence>
<accession>A0AAW2K9M0</accession>
<gene>
    <name evidence="2" type="ORF">Sradi_6210100</name>
</gene>
<reference evidence="2" key="1">
    <citation type="submission" date="2020-06" db="EMBL/GenBank/DDBJ databases">
        <authorList>
            <person name="Li T."/>
            <person name="Hu X."/>
            <person name="Zhang T."/>
            <person name="Song X."/>
            <person name="Zhang H."/>
            <person name="Dai N."/>
            <person name="Sheng W."/>
            <person name="Hou X."/>
            <person name="Wei L."/>
        </authorList>
    </citation>
    <scope>NUCLEOTIDE SEQUENCE</scope>
    <source>
        <strain evidence="2">G02</strain>
        <tissue evidence="2">Leaf</tissue>
    </source>
</reference>